<accession>A0A840QA40</accession>
<gene>
    <name evidence="1" type="ORF">BJ970_002963</name>
</gene>
<dbReference type="RefSeq" id="WP_184726769.1">
    <property type="nucleotide sequence ID" value="NZ_JACHIW010000001.1"/>
</dbReference>
<dbReference type="EMBL" id="JACHIW010000001">
    <property type="protein sequence ID" value="MBB5155429.1"/>
    <property type="molecule type" value="Genomic_DNA"/>
</dbReference>
<protein>
    <submittedName>
        <fullName evidence="1">Uncharacterized protein</fullName>
    </submittedName>
</protein>
<reference evidence="1 2" key="1">
    <citation type="submission" date="2020-08" db="EMBL/GenBank/DDBJ databases">
        <title>Sequencing the genomes of 1000 actinobacteria strains.</title>
        <authorList>
            <person name="Klenk H.-P."/>
        </authorList>
    </citation>
    <scope>NUCLEOTIDE SEQUENCE [LARGE SCALE GENOMIC DNA]</scope>
    <source>
        <strain evidence="1 2">DSM 45584</strain>
    </source>
</reference>
<keyword evidence="2" id="KW-1185">Reference proteome</keyword>
<name>A0A840QA40_9PSEU</name>
<dbReference type="Proteomes" id="UP000584374">
    <property type="component" value="Unassembled WGS sequence"/>
</dbReference>
<evidence type="ECO:0000313" key="1">
    <source>
        <dbReference type="EMBL" id="MBB5155429.1"/>
    </source>
</evidence>
<evidence type="ECO:0000313" key="2">
    <source>
        <dbReference type="Proteomes" id="UP000584374"/>
    </source>
</evidence>
<proteinExistence type="predicted"/>
<dbReference type="AlphaFoldDB" id="A0A840QA40"/>
<organism evidence="1 2">
    <name type="scientific">Saccharopolyspora phatthalungensis</name>
    <dbReference type="NCBI Taxonomy" id="664693"/>
    <lineage>
        <taxon>Bacteria</taxon>
        <taxon>Bacillati</taxon>
        <taxon>Actinomycetota</taxon>
        <taxon>Actinomycetes</taxon>
        <taxon>Pseudonocardiales</taxon>
        <taxon>Pseudonocardiaceae</taxon>
        <taxon>Saccharopolyspora</taxon>
    </lineage>
</organism>
<comment type="caution">
    <text evidence="1">The sequence shown here is derived from an EMBL/GenBank/DDBJ whole genome shotgun (WGS) entry which is preliminary data.</text>
</comment>
<sequence>MTVVELADSGPAFPTRREPRPELAWLDGFLAWLDGGGAAADAHRRYPGFVFPARHLAKPTPEA</sequence>